<dbReference type="OrthoDB" id="21221at2759"/>
<evidence type="ECO:0000256" key="2">
    <source>
        <dbReference type="ARBA" id="ARBA00022670"/>
    </source>
</evidence>
<sequence length="595" mass="67671">MIFILMREALGGTILGEPDRVEDLGCSQVPYQLFLEYIFGLGESSYKPGAYDLLKHNCNNFSEEVSEFLCGRGIPKTILTLPDEVLNTDLGEILAPLAKSLQLKEKKSVPFGGAENNINSYVPREVPRQIEDPELEELNSAIEEVRHNTLLLENRRNSLNEKLLKKERKERKKEKREKKKKKNRSSVDLGEERGSRRKKRGDSVHTDPNNEEPTEESLTHRRFSEPVDIPIVDTQTSHQPRSPSRRLPPLPPSVQRKSPISPSLNLELPSDRTQTPSPVPSIEVTPTSPVMEEERTEVPPPEEAQPPPSHDPLPVPEDEELPPETPREPPIIFKEEVDTLADFDGFVHFVADMLSTSEQKHMEELRAYVVEDEGSWALGEDFNSLFARIFHDPSIPWEAQRHLLRIMAAAALKDDVILMLHQDRKEHTIMNFANKIESLPPEIQEALALFFCNMFEHLSPSEWLLYISEWQEGTQQISNIRVTTKIAVNALLHSNPRVQEYGTALMYNLGTKEVKTVVFDDVAPELAMAILQYFNSTPPEEYVWRVITALCRFCYASSEVPALIKMIGPDPNTFKGISERVDNVLEEINGKVNRL</sequence>
<dbReference type="Gene3D" id="1.25.10.10">
    <property type="entry name" value="Leucine-rich Repeat Variant"/>
    <property type="match status" value="1"/>
</dbReference>
<evidence type="ECO:0000313" key="6">
    <source>
        <dbReference type="EMBL" id="KAB7501654.1"/>
    </source>
</evidence>
<dbReference type="SMART" id="SM01179">
    <property type="entry name" value="DUF862"/>
    <property type="match status" value="1"/>
</dbReference>
<comment type="caution">
    <text evidence="6">The sequence shown here is derived from an EMBL/GenBank/DDBJ whole genome shotgun (WGS) entry which is preliminary data.</text>
</comment>
<feature type="compositionally biased region" description="Basic residues" evidence="4">
    <location>
        <begin position="165"/>
        <end position="184"/>
    </location>
</feature>
<dbReference type="EMBL" id="SEYY01010008">
    <property type="protein sequence ID" value="KAB7501654.1"/>
    <property type="molecule type" value="Genomic_DNA"/>
</dbReference>
<name>A0A5N5T4Z2_9CRUS</name>
<dbReference type="SUPFAM" id="SSF48371">
    <property type="entry name" value="ARM repeat"/>
    <property type="match status" value="1"/>
</dbReference>
<protein>
    <submittedName>
        <fullName evidence="6">Desumoylating isopeptidase 1</fullName>
    </submittedName>
</protein>
<evidence type="ECO:0000313" key="7">
    <source>
        <dbReference type="Proteomes" id="UP000326759"/>
    </source>
</evidence>
<dbReference type="Gene3D" id="3.90.1720.30">
    <property type="entry name" value="PPPDE domains"/>
    <property type="match status" value="1"/>
</dbReference>
<organism evidence="6 7">
    <name type="scientific">Armadillidium nasatum</name>
    <dbReference type="NCBI Taxonomy" id="96803"/>
    <lineage>
        <taxon>Eukaryota</taxon>
        <taxon>Metazoa</taxon>
        <taxon>Ecdysozoa</taxon>
        <taxon>Arthropoda</taxon>
        <taxon>Crustacea</taxon>
        <taxon>Multicrustacea</taxon>
        <taxon>Malacostraca</taxon>
        <taxon>Eumalacostraca</taxon>
        <taxon>Peracarida</taxon>
        <taxon>Isopoda</taxon>
        <taxon>Oniscidea</taxon>
        <taxon>Crinocheta</taxon>
        <taxon>Armadillidiidae</taxon>
        <taxon>Armadillidium</taxon>
    </lineage>
</organism>
<comment type="similarity">
    <text evidence="1">Belongs to the DeSI family.</text>
</comment>
<feature type="domain" description="PPPDE" evidence="5">
    <location>
        <begin position="1"/>
        <end position="99"/>
    </location>
</feature>
<dbReference type="InterPro" id="IPR008580">
    <property type="entry name" value="PPPDE_dom"/>
</dbReference>
<feature type="compositionally biased region" description="Polar residues" evidence="4">
    <location>
        <begin position="255"/>
        <end position="264"/>
    </location>
</feature>
<evidence type="ECO:0000256" key="4">
    <source>
        <dbReference type="SAM" id="MobiDB-lite"/>
    </source>
</evidence>
<dbReference type="AlphaFoldDB" id="A0A5N5T4Z2"/>
<evidence type="ECO:0000259" key="5">
    <source>
        <dbReference type="PROSITE" id="PS51858"/>
    </source>
</evidence>
<dbReference type="Pfam" id="PF05903">
    <property type="entry name" value="Peptidase_C97"/>
    <property type="match status" value="1"/>
</dbReference>
<dbReference type="GO" id="GO:0006508">
    <property type="term" value="P:proteolysis"/>
    <property type="evidence" value="ECO:0007669"/>
    <property type="project" value="UniProtKB-KW"/>
</dbReference>
<gene>
    <name evidence="6" type="primary">DESI1</name>
    <name evidence="6" type="ORF">Anas_00768</name>
</gene>
<keyword evidence="3" id="KW-0378">Hydrolase</keyword>
<feature type="compositionally biased region" description="Pro residues" evidence="4">
    <location>
        <begin position="298"/>
        <end position="315"/>
    </location>
</feature>
<evidence type="ECO:0000256" key="3">
    <source>
        <dbReference type="ARBA" id="ARBA00022801"/>
    </source>
</evidence>
<keyword evidence="2" id="KW-0645">Protease</keyword>
<dbReference type="GO" id="GO:0008233">
    <property type="term" value="F:peptidase activity"/>
    <property type="evidence" value="ECO:0007669"/>
    <property type="project" value="UniProtKB-KW"/>
</dbReference>
<dbReference type="InterPro" id="IPR042266">
    <property type="entry name" value="PPPDE_sf"/>
</dbReference>
<dbReference type="InterPro" id="IPR016024">
    <property type="entry name" value="ARM-type_fold"/>
</dbReference>
<proteinExistence type="inferred from homology"/>
<feature type="region of interest" description="Disordered" evidence="4">
    <location>
        <begin position="162"/>
        <end position="328"/>
    </location>
</feature>
<dbReference type="GO" id="GO:0070646">
    <property type="term" value="P:protein modification by small protein removal"/>
    <property type="evidence" value="ECO:0007669"/>
    <property type="project" value="TreeGrafter"/>
</dbReference>
<evidence type="ECO:0000256" key="1">
    <source>
        <dbReference type="ARBA" id="ARBA00008140"/>
    </source>
</evidence>
<dbReference type="InterPro" id="IPR011989">
    <property type="entry name" value="ARM-like"/>
</dbReference>
<accession>A0A5N5T4Z2</accession>
<dbReference type="Proteomes" id="UP000326759">
    <property type="component" value="Unassembled WGS sequence"/>
</dbReference>
<dbReference type="PANTHER" id="PTHR12378:SF7">
    <property type="entry name" value="DESUMOYLATING ISOPEPTIDASE 1"/>
    <property type="match status" value="1"/>
</dbReference>
<reference evidence="6 7" key="1">
    <citation type="journal article" date="2019" name="PLoS Biol.">
        <title>Sex chromosomes control vertical transmission of feminizing Wolbachia symbionts in an isopod.</title>
        <authorList>
            <person name="Becking T."/>
            <person name="Chebbi M.A."/>
            <person name="Giraud I."/>
            <person name="Moumen B."/>
            <person name="Laverre T."/>
            <person name="Caubet Y."/>
            <person name="Peccoud J."/>
            <person name="Gilbert C."/>
            <person name="Cordaux R."/>
        </authorList>
    </citation>
    <scope>NUCLEOTIDE SEQUENCE [LARGE SCALE GENOMIC DNA]</scope>
    <source>
        <strain evidence="6">ANa2</strain>
        <tissue evidence="6">Whole body excluding digestive tract and cuticle</tissue>
    </source>
</reference>
<dbReference type="PANTHER" id="PTHR12378">
    <property type="entry name" value="DESUMOYLATING ISOPEPTIDASE"/>
    <property type="match status" value="1"/>
</dbReference>
<dbReference type="PROSITE" id="PS51858">
    <property type="entry name" value="PPPDE"/>
    <property type="match status" value="1"/>
</dbReference>
<keyword evidence="7" id="KW-1185">Reference proteome</keyword>